<dbReference type="OrthoDB" id="2427805at2759"/>
<sequence>MKKNFKKNSKRYSRTLANIDKRRQVAVKQLQTQAVIVSSEEYIERAQEARSIVTRGFLQNDDKQAPSDDQNGIPDDDTLAILKRKPSESSESENDEEGNISPCEFASVRVEDRHRLLYKESTDNKNYTDDEVGENSDGEVYNDNVVDGGRKKKNSEIHLQEKQRKEINDSFNLMDKNKMWKLSSGRYVEEELYELGKKLDYEHAIHSFILDVEDEVVLNHFTEKEMVEIDQVPGPAVPELSENVIDCLISFWQTDLHEIRKILKEVAFDDKYNIKNNHDVDYIIFAIHALIREIESGKLYNNNIESWFNIHIWNFVFDQAFGNVKTISVVRKMGTNRRMGRRGDWILRSTGKSDNDEFGVGEAGHSWKDKYGTKFLKESGTKLPKNLKDMIMKLMEKVKWNPTKYNEIQTVGIVHAGLIMVMLYLDNPKGYICRIRRSELMEVPDTPEKFPSILIILASVLNLKSRVLETLKVVMNSKENQDRRTFIDAGLKKRKYDYEPHRLTICTTTPEKKKENERFSSRLEVLSTALKVLFLAWKETYLRRIALVYDNNILTQKEKDDAITTLTMFKDRYNSLYSKDDTYKCDICHRSGYMIIWCQYCVIDFLQDEATKWTTMDKSIHRQILLAQTRAPIPEAIPEWIPYELLRNADYLTQGGYVSVYTATYMRGLYQMENNDKDIVTRINTI</sequence>
<dbReference type="Proteomes" id="UP000439903">
    <property type="component" value="Unassembled WGS sequence"/>
</dbReference>
<evidence type="ECO:0000256" key="1">
    <source>
        <dbReference type="SAM" id="MobiDB-lite"/>
    </source>
</evidence>
<feature type="region of interest" description="Disordered" evidence="1">
    <location>
        <begin position="57"/>
        <end position="105"/>
    </location>
</feature>
<organism evidence="2 3">
    <name type="scientific">Gigaspora margarita</name>
    <dbReference type="NCBI Taxonomy" id="4874"/>
    <lineage>
        <taxon>Eukaryota</taxon>
        <taxon>Fungi</taxon>
        <taxon>Fungi incertae sedis</taxon>
        <taxon>Mucoromycota</taxon>
        <taxon>Glomeromycotina</taxon>
        <taxon>Glomeromycetes</taxon>
        <taxon>Diversisporales</taxon>
        <taxon>Gigasporaceae</taxon>
        <taxon>Gigaspora</taxon>
    </lineage>
</organism>
<feature type="region of interest" description="Disordered" evidence="1">
    <location>
        <begin position="125"/>
        <end position="149"/>
    </location>
</feature>
<comment type="caution">
    <text evidence="2">The sequence shown here is derived from an EMBL/GenBank/DDBJ whole genome shotgun (WGS) entry which is preliminary data.</text>
</comment>
<evidence type="ECO:0000313" key="2">
    <source>
        <dbReference type="EMBL" id="KAF0547704.1"/>
    </source>
</evidence>
<reference evidence="2 3" key="1">
    <citation type="journal article" date="2019" name="Environ. Microbiol.">
        <title>At the nexus of three kingdoms: the genome of the mycorrhizal fungus Gigaspora margarita provides insights into plant, endobacterial and fungal interactions.</title>
        <authorList>
            <person name="Venice F."/>
            <person name="Ghignone S."/>
            <person name="Salvioli di Fossalunga A."/>
            <person name="Amselem J."/>
            <person name="Novero M."/>
            <person name="Xianan X."/>
            <person name="Sedzielewska Toro K."/>
            <person name="Morin E."/>
            <person name="Lipzen A."/>
            <person name="Grigoriev I.V."/>
            <person name="Henrissat B."/>
            <person name="Martin F.M."/>
            <person name="Bonfante P."/>
        </authorList>
    </citation>
    <scope>NUCLEOTIDE SEQUENCE [LARGE SCALE GENOMIC DNA]</scope>
    <source>
        <strain evidence="2 3">BEG34</strain>
    </source>
</reference>
<name>A0A8H4AZJ4_GIGMA</name>
<protein>
    <submittedName>
        <fullName evidence="2">Uncharacterized protein</fullName>
    </submittedName>
</protein>
<dbReference type="EMBL" id="WTPW01000104">
    <property type="protein sequence ID" value="KAF0547704.1"/>
    <property type="molecule type" value="Genomic_DNA"/>
</dbReference>
<dbReference type="AlphaFoldDB" id="A0A8H4AZJ4"/>
<keyword evidence="3" id="KW-1185">Reference proteome</keyword>
<accession>A0A8H4AZJ4</accession>
<evidence type="ECO:0000313" key="3">
    <source>
        <dbReference type="Proteomes" id="UP000439903"/>
    </source>
</evidence>
<proteinExistence type="predicted"/>
<gene>
    <name evidence="2" type="ORF">F8M41_000475</name>
</gene>